<sequence length="387" mass="42924">MTLLPYRRNWPGLTSRPEYVYVDHQDLATVEAGLLREEARLGKLVASRETILAVCAQEPFGAWYTAQYLTWLNQAVCSIFIDGIHATRYNLLEFGGRLGLVSRNYRAAEDAIVRMLNSRRGRVNGWEINMRSPGSNWSRTDRAYDTPPRPYPRLAINPAHSVRGNLRVPAAPLHWEFVEAYPARQLAEWLNPLKAGRIRDAQVAGAGHISVMTQTLEELRVFLYRQAQVLERGWSDRASPLAQAKLQRIDATIGSSVGFGEEAAALQRRLSVLLEDALAGTRSRDLSSGRFPAHELVLLFRVIHENYRDAIERYPRSWAFDLPFGGIESADPEPSAPQLPPPGPPPAPGTGATPVVRPVHRDPPLPSRGPFVSPGDEDTGAVPPVLG</sequence>
<evidence type="ECO:0000256" key="1">
    <source>
        <dbReference type="SAM" id="MobiDB-lite"/>
    </source>
</evidence>
<protein>
    <submittedName>
        <fullName evidence="2">Uncharacterized protein</fullName>
    </submittedName>
</protein>
<dbReference type="EMBL" id="JAAGLI010000534">
    <property type="protein sequence ID" value="NEA24857.1"/>
    <property type="molecule type" value="Genomic_DNA"/>
</dbReference>
<reference evidence="2 3" key="1">
    <citation type="submission" date="2020-01" db="EMBL/GenBank/DDBJ databases">
        <title>Insect and environment-associated Actinomycetes.</title>
        <authorList>
            <person name="Currrie C."/>
            <person name="Chevrette M."/>
            <person name="Carlson C."/>
            <person name="Stubbendieck R."/>
            <person name="Wendt-Pienkowski E."/>
        </authorList>
    </citation>
    <scope>NUCLEOTIDE SEQUENCE [LARGE SCALE GENOMIC DNA]</scope>
    <source>
        <strain evidence="2 3">SID10258</strain>
    </source>
</reference>
<feature type="compositionally biased region" description="Pro residues" evidence="1">
    <location>
        <begin position="334"/>
        <end position="348"/>
    </location>
</feature>
<feature type="region of interest" description="Disordered" evidence="1">
    <location>
        <begin position="329"/>
        <end position="387"/>
    </location>
</feature>
<dbReference type="RefSeq" id="WP_163058302.1">
    <property type="nucleotide sequence ID" value="NZ_JAAGLI010000534.1"/>
</dbReference>
<proteinExistence type="predicted"/>
<dbReference type="AlphaFoldDB" id="A0A6L9QHE6"/>
<dbReference type="Proteomes" id="UP000475532">
    <property type="component" value="Unassembled WGS sequence"/>
</dbReference>
<evidence type="ECO:0000313" key="3">
    <source>
        <dbReference type="Proteomes" id="UP000475532"/>
    </source>
</evidence>
<comment type="caution">
    <text evidence="2">The sequence shown here is derived from an EMBL/GenBank/DDBJ whole genome shotgun (WGS) entry which is preliminary data.</text>
</comment>
<organism evidence="2 3">
    <name type="scientific">Actinomadura bangladeshensis</name>
    <dbReference type="NCBI Taxonomy" id="453573"/>
    <lineage>
        <taxon>Bacteria</taxon>
        <taxon>Bacillati</taxon>
        <taxon>Actinomycetota</taxon>
        <taxon>Actinomycetes</taxon>
        <taxon>Streptosporangiales</taxon>
        <taxon>Thermomonosporaceae</taxon>
        <taxon>Actinomadura</taxon>
    </lineage>
</organism>
<name>A0A6L9QHE6_9ACTN</name>
<accession>A0A6L9QHE6</accession>
<gene>
    <name evidence="2" type="ORF">G3I70_20545</name>
</gene>
<evidence type="ECO:0000313" key="2">
    <source>
        <dbReference type="EMBL" id="NEA24857.1"/>
    </source>
</evidence>